<protein>
    <submittedName>
        <fullName evidence="1">Uncharacterized protein</fullName>
    </submittedName>
</protein>
<organism evidence="1 2">
    <name type="scientific">Tetrahymena thermophila (strain SB210)</name>
    <dbReference type="NCBI Taxonomy" id="312017"/>
    <lineage>
        <taxon>Eukaryota</taxon>
        <taxon>Sar</taxon>
        <taxon>Alveolata</taxon>
        <taxon>Ciliophora</taxon>
        <taxon>Intramacronucleata</taxon>
        <taxon>Oligohymenophorea</taxon>
        <taxon>Hymenostomatida</taxon>
        <taxon>Tetrahymenina</taxon>
        <taxon>Tetrahymenidae</taxon>
        <taxon>Tetrahymena</taxon>
    </lineage>
</organism>
<gene>
    <name evidence="1" type="ORF">TTHERM_000476562</name>
</gene>
<dbReference type="KEGG" id="tet:TTHERM_000476562"/>
<dbReference type="RefSeq" id="XP_012653384.1">
    <property type="nucleotide sequence ID" value="XM_012797930.1"/>
</dbReference>
<dbReference type="InParanoid" id="W7XHU4"/>
<reference evidence="2" key="1">
    <citation type="journal article" date="2006" name="PLoS Biol.">
        <title>Macronuclear genome sequence of the ciliate Tetrahymena thermophila, a model eukaryote.</title>
        <authorList>
            <person name="Eisen J.A."/>
            <person name="Coyne R.S."/>
            <person name="Wu M."/>
            <person name="Wu D."/>
            <person name="Thiagarajan M."/>
            <person name="Wortman J.R."/>
            <person name="Badger J.H."/>
            <person name="Ren Q."/>
            <person name="Amedeo P."/>
            <person name="Jones K.M."/>
            <person name="Tallon L.J."/>
            <person name="Delcher A.L."/>
            <person name="Salzberg S.L."/>
            <person name="Silva J.C."/>
            <person name="Haas B.J."/>
            <person name="Majoros W.H."/>
            <person name="Farzad M."/>
            <person name="Carlton J.M."/>
            <person name="Smith R.K. Jr."/>
            <person name="Garg J."/>
            <person name="Pearlman R.E."/>
            <person name="Karrer K.M."/>
            <person name="Sun L."/>
            <person name="Manning G."/>
            <person name="Elde N.C."/>
            <person name="Turkewitz A.P."/>
            <person name="Asai D.J."/>
            <person name="Wilkes D.E."/>
            <person name="Wang Y."/>
            <person name="Cai H."/>
            <person name="Collins K."/>
            <person name="Stewart B.A."/>
            <person name="Lee S.R."/>
            <person name="Wilamowska K."/>
            <person name="Weinberg Z."/>
            <person name="Ruzzo W.L."/>
            <person name="Wloga D."/>
            <person name="Gaertig J."/>
            <person name="Frankel J."/>
            <person name="Tsao C.-C."/>
            <person name="Gorovsky M.A."/>
            <person name="Keeling P.J."/>
            <person name="Waller R.F."/>
            <person name="Patron N.J."/>
            <person name="Cherry J.M."/>
            <person name="Stover N.A."/>
            <person name="Krieger C.J."/>
            <person name="del Toro C."/>
            <person name="Ryder H.F."/>
            <person name="Williamson S.C."/>
            <person name="Barbeau R.A."/>
            <person name="Hamilton E.P."/>
            <person name="Orias E."/>
        </authorList>
    </citation>
    <scope>NUCLEOTIDE SEQUENCE [LARGE SCALE GENOMIC DNA]</scope>
    <source>
        <strain evidence="2">SB210</strain>
    </source>
</reference>
<dbReference type="GeneID" id="24439183"/>
<dbReference type="AlphaFoldDB" id="W7XHU4"/>
<evidence type="ECO:0000313" key="2">
    <source>
        <dbReference type="Proteomes" id="UP000009168"/>
    </source>
</evidence>
<dbReference type="Proteomes" id="UP000009168">
    <property type="component" value="Unassembled WGS sequence"/>
</dbReference>
<accession>W7XHU4</accession>
<evidence type="ECO:0000313" key="1">
    <source>
        <dbReference type="EMBL" id="EWS74051.1"/>
    </source>
</evidence>
<dbReference type="EMBL" id="GG662667">
    <property type="protein sequence ID" value="EWS74051.1"/>
    <property type="molecule type" value="Genomic_DNA"/>
</dbReference>
<keyword evidence="2" id="KW-1185">Reference proteome</keyword>
<sequence>MGATFSFQNNQTPIQQKSSKHFELNVIQIGFTYNNIQVFLMHDMLFKFLKVNEFLNPQILMVCEPFTEEKSLYICIINSIKKKQSRYYQNVFILFRFLSYNVLFPQVNLRYCY</sequence>
<name>W7XHU4_TETTS</name>
<proteinExistence type="predicted"/>